<dbReference type="Pfam" id="PF04828">
    <property type="entry name" value="GFA"/>
    <property type="match status" value="1"/>
</dbReference>
<dbReference type="Gene3D" id="3.90.1590.10">
    <property type="entry name" value="glutathione-dependent formaldehyde- activating enzyme (gfa)"/>
    <property type="match status" value="1"/>
</dbReference>
<dbReference type="GO" id="GO:0016846">
    <property type="term" value="F:carbon-sulfur lyase activity"/>
    <property type="evidence" value="ECO:0007669"/>
    <property type="project" value="InterPro"/>
</dbReference>
<dbReference type="SUPFAM" id="SSF51316">
    <property type="entry name" value="Mss4-like"/>
    <property type="match status" value="1"/>
</dbReference>
<sequence length="151" mass="16647">MSTPLKGSCFCKSVTYAVSGAPVLSAFCHCTQCQRLAASPFVHTIHFEGSAVVWTHSEPHDNRLDTFVVPTKPWKTRYRCKNCGVCVASRNSKTGSCSVWGAALERDENGKIKAWDVVKPTAHIFYGTRMLEVNDGLGKWEGYEGKSTKVT</sequence>
<name>A0A1X6N0J0_9APHY</name>
<keyword evidence="7" id="KW-1185">Reference proteome</keyword>
<evidence type="ECO:0000256" key="3">
    <source>
        <dbReference type="ARBA" id="ARBA00022833"/>
    </source>
</evidence>
<evidence type="ECO:0000256" key="1">
    <source>
        <dbReference type="ARBA" id="ARBA00005495"/>
    </source>
</evidence>
<dbReference type="OrthoDB" id="9970124at2759"/>
<dbReference type="GO" id="GO:0046872">
    <property type="term" value="F:metal ion binding"/>
    <property type="evidence" value="ECO:0007669"/>
    <property type="project" value="UniProtKB-KW"/>
</dbReference>
<keyword evidence="3" id="KW-0862">Zinc</keyword>
<accession>A0A1X6N0J0</accession>
<dbReference type="Proteomes" id="UP000194127">
    <property type="component" value="Unassembled WGS sequence"/>
</dbReference>
<gene>
    <name evidence="6" type="ORF">POSPLADRAFT_1181321</name>
</gene>
<dbReference type="EMBL" id="KZ110597">
    <property type="protein sequence ID" value="OSX62114.1"/>
    <property type="molecule type" value="Genomic_DNA"/>
</dbReference>
<dbReference type="RefSeq" id="XP_024338908.1">
    <property type="nucleotide sequence ID" value="XM_024488828.1"/>
</dbReference>
<protein>
    <recommendedName>
        <fullName evidence="5">CENP-V/GFA domain-containing protein</fullName>
    </recommendedName>
</protein>
<dbReference type="PROSITE" id="PS51891">
    <property type="entry name" value="CENP_V_GFA"/>
    <property type="match status" value="1"/>
</dbReference>
<dbReference type="STRING" id="670580.A0A1X6N0J0"/>
<dbReference type="InterPro" id="IPR006913">
    <property type="entry name" value="CENP-V/GFA"/>
</dbReference>
<evidence type="ECO:0000256" key="2">
    <source>
        <dbReference type="ARBA" id="ARBA00022723"/>
    </source>
</evidence>
<dbReference type="GeneID" id="36333777"/>
<comment type="similarity">
    <text evidence="1">Belongs to the Gfa family.</text>
</comment>
<organism evidence="6 7">
    <name type="scientific">Postia placenta MAD-698-R-SB12</name>
    <dbReference type="NCBI Taxonomy" id="670580"/>
    <lineage>
        <taxon>Eukaryota</taxon>
        <taxon>Fungi</taxon>
        <taxon>Dikarya</taxon>
        <taxon>Basidiomycota</taxon>
        <taxon>Agaricomycotina</taxon>
        <taxon>Agaricomycetes</taxon>
        <taxon>Polyporales</taxon>
        <taxon>Adustoporiaceae</taxon>
        <taxon>Rhodonia</taxon>
    </lineage>
</organism>
<evidence type="ECO:0000313" key="7">
    <source>
        <dbReference type="Proteomes" id="UP000194127"/>
    </source>
</evidence>
<reference evidence="6 7" key="1">
    <citation type="submission" date="2017-04" db="EMBL/GenBank/DDBJ databases">
        <title>Genome Sequence of the Model Brown-Rot Fungus Postia placenta SB12.</title>
        <authorList>
            <consortium name="DOE Joint Genome Institute"/>
            <person name="Gaskell J."/>
            <person name="Kersten P."/>
            <person name="Larrondo L.F."/>
            <person name="Canessa P."/>
            <person name="Martinez D."/>
            <person name="Hibbett D."/>
            <person name="Schmoll M."/>
            <person name="Kubicek C.P."/>
            <person name="Martinez A.T."/>
            <person name="Yadav J."/>
            <person name="Master E."/>
            <person name="Magnuson J.K."/>
            <person name="James T."/>
            <person name="Yaver D."/>
            <person name="Berka R."/>
            <person name="Labutti K."/>
            <person name="Lipzen A."/>
            <person name="Aerts A."/>
            <person name="Barry K."/>
            <person name="Henrissat B."/>
            <person name="Blanchette R."/>
            <person name="Grigoriev I."/>
            <person name="Cullen D."/>
        </authorList>
    </citation>
    <scope>NUCLEOTIDE SEQUENCE [LARGE SCALE GENOMIC DNA]</scope>
    <source>
        <strain evidence="6 7">MAD-698-R-SB12</strain>
    </source>
</reference>
<proteinExistence type="inferred from homology"/>
<evidence type="ECO:0000256" key="4">
    <source>
        <dbReference type="ARBA" id="ARBA00023239"/>
    </source>
</evidence>
<dbReference type="AlphaFoldDB" id="A0A1X6N0J0"/>
<keyword evidence="2" id="KW-0479">Metal-binding</keyword>
<dbReference type="PANTHER" id="PTHR33337:SF40">
    <property type="entry name" value="CENP-V_GFA DOMAIN-CONTAINING PROTEIN-RELATED"/>
    <property type="match status" value="1"/>
</dbReference>
<feature type="domain" description="CENP-V/GFA" evidence="5">
    <location>
        <begin position="5"/>
        <end position="116"/>
    </location>
</feature>
<dbReference type="InterPro" id="IPR011057">
    <property type="entry name" value="Mss4-like_sf"/>
</dbReference>
<evidence type="ECO:0000313" key="6">
    <source>
        <dbReference type="EMBL" id="OSX62114.1"/>
    </source>
</evidence>
<evidence type="ECO:0000259" key="5">
    <source>
        <dbReference type="PROSITE" id="PS51891"/>
    </source>
</evidence>
<dbReference type="PANTHER" id="PTHR33337">
    <property type="entry name" value="GFA DOMAIN-CONTAINING PROTEIN"/>
    <property type="match status" value="1"/>
</dbReference>
<keyword evidence="4" id="KW-0456">Lyase</keyword>